<name>V5H2N6_PHOLE</name>
<dbReference type="eggNOG" id="ENOG502ZXQR">
    <property type="taxonomic scope" value="Bacteria"/>
</dbReference>
<dbReference type="HOGENOM" id="CLU_121473_0_0_6"/>
<evidence type="ECO:0000256" key="1">
    <source>
        <dbReference type="SAM" id="Coils"/>
    </source>
</evidence>
<organism evidence="2 3">
    <name type="scientific">Photobacterium leiognathi lrivu.4.1</name>
    <dbReference type="NCBI Taxonomy" id="1248232"/>
    <lineage>
        <taxon>Bacteria</taxon>
        <taxon>Pseudomonadati</taxon>
        <taxon>Pseudomonadota</taxon>
        <taxon>Gammaproteobacteria</taxon>
        <taxon>Vibrionales</taxon>
        <taxon>Vibrionaceae</taxon>
        <taxon>Photobacterium</taxon>
    </lineage>
</organism>
<accession>V5H2N6</accession>
<proteinExistence type="predicted"/>
<dbReference type="RefSeq" id="WP_023934160.1">
    <property type="nucleotide sequence ID" value="NZ_DF196820.1"/>
</dbReference>
<gene>
    <name evidence="2" type="ORF">PLEI_3000</name>
</gene>
<dbReference type="Proteomes" id="UP000030675">
    <property type="component" value="Unassembled WGS sequence"/>
</dbReference>
<protein>
    <recommendedName>
        <fullName evidence="4">DUF2913 family protein</fullName>
    </recommendedName>
</protein>
<keyword evidence="1" id="KW-0175">Coiled coil</keyword>
<dbReference type="AlphaFoldDB" id="V5H2N6"/>
<dbReference type="EMBL" id="DF196820">
    <property type="protein sequence ID" value="GAD31342.1"/>
    <property type="molecule type" value="Genomic_DNA"/>
</dbReference>
<evidence type="ECO:0000313" key="2">
    <source>
        <dbReference type="EMBL" id="GAD31342.1"/>
    </source>
</evidence>
<reference evidence="3" key="1">
    <citation type="submission" date="2012-12" db="EMBL/GenBank/DDBJ databases">
        <title>Genome Sequence of Photobacterium leiognathi lrivu.4.1.</title>
        <authorList>
            <person name="Urbanczyk H."/>
            <person name="Ogura Y."/>
            <person name="Hayashi T."/>
            <person name="Dunlap P.V."/>
        </authorList>
    </citation>
    <scope>NUCLEOTIDE SEQUENCE [LARGE SCALE GENOMIC DNA]</scope>
    <source>
        <strain evidence="3">lrivu.4.1</strain>
    </source>
</reference>
<dbReference type="InterPro" id="IPR021316">
    <property type="entry name" value="DUF2913"/>
</dbReference>
<evidence type="ECO:0000313" key="3">
    <source>
        <dbReference type="Proteomes" id="UP000030675"/>
    </source>
</evidence>
<feature type="coiled-coil region" evidence="1">
    <location>
        <begin position="72"/>
        <end position="99"/>
    </location>
</feature>
<sequence length="197" mass="22978">MLKQHYHQQLSTLIDNALLHLYSQVAISRRFVPTAKRNTLLCQYLKPKIKQPQYKAIKGDIKRMVIAGQKAGVNLELKLEELRKIANDYEASMNDIQRLYDLLNILFDEHGFDSRLFKEGEQTEPEIIYVLQDHLEHCFEKNGKQTAPVSLLIEFVKNTPDTLITLINQTRLFIAALHEHNSETKQTHIQLHPSHNW</sequence>
<dbReference type="Pfam" id="PF11140">
    <property type="entry name" value="DUF2913"/>
    <property type="match status" value="1"/>
</dbReference>
<evidence type="ECO:0008006" key="4">
    <source>
        <dbReference type="Google" id="ProtNLM"/>
    </source>
</evidence>